<dbReference type="EMBL" id="SRJD01000020">
    <property type="protein sequence ID" value="TGA96717.1"/>
    <property type="molecule type" value="Genomic_DNA"/>
</dbReference>
<dbReference type="InterPro" id="IPR010982">
    <property type="entry name" value="Lambda_DNA-bd_dom_sf"/>
</dbReference>
<comment type="caution">
    <text evidence="2">The sequence shown here is derived from an EMBL/GenBank/DDBJ whole genome shotgun (WGS) entry which is preliminary data.</text>
</comment>
<feature type="domain" description="HTH cro/C1-type" evidence="1">
    <location>
        <begin position="12"/>
        <end position="66"/>
    </location>
</feature>
<dbReference type="InterPro" id="IPR001387">
    <property type="entry name" value="Cro/C1-type_HTH"/>
</dbReference>
<dbReference type="Proteomes" id="UP000298347">
    <property type="component" value="Unassembled WGS sequence"/>
</dbReference>
<dbReference type="PROSITE" id="PS50943">
    <property type="entry name" value="HTH_CROC1"/>
    <property type="match status" value="1"/>
</dbReference>
<dbReference type="CDD" id="cd00093">
    <property type="entry name" value="HTH_XRE"/>
    <property type="match status" value="1"/>
</dbReference>
<reference evidence="2 3" key="1">
    <citation type="journal article" date="2015" name="Int. J. Syst. Evol. Microbiol.">
        <title>Sporolactobacillus shoreae sp. nov. and Sporolactobacillus spathodeae sp. nov., two spore-forming lactic acid bacteria isolated from tree barks in Thailand.</title>
        <authorList>
            <person name="Thamacharoensuk T."/>
            <person name="Kitahara M."/>
            <person name="Ohkuma M."/>
            <person name="Thongchul N."/>
            <person name="Tanasupawat S."/>
        </authorList>
    </citation>
    <scope>NUCLEOTIDE SEQUENCE [LARGE SCALE GENOMIC DNA]</scope>
    <source>
        <strain evidence="2 3">BK92</strain>
    </source>
</reference>
<keyword evidence="3" id="KW-1185">Reference proteome</keyword>
<protein>
    <submittedName>
        <fullName evidence="2">XRE family transcriptional regulator</fullName>
    </submittedName>
</protein>
<evidence type="ECO:0000259" key="1">
    <source>
        <dbReference type="PROSITE" id="PS50943"/>
    </source>
</evidence>
<dbReference type="RefSeq" id="WP_135349485.1">
    <property type="nucleotide sequence ID" value="NZ_SRJD01000020.1"/>
</dbReference>
<name>A0A4Z0GIX9_9BACL</name>
<accession>A0A4Z0GIX9</accession>
<dbReference type="OrthoDB" id="2665750at2"/>
<organism evidence="2 3">
    <name type="scientific">Sporolactobacillus shoreae</name>
    <dbReference type="NCBI Taxonomy" id="1465501"/>
    <lineage>
        <taxon>Bacteria</taxon>
        <taxon>Bacillati</taxon>
        <taxon>Bacillota</taxon>
        <taxon>Bacilli</taxon>
        <taxon>Bacillales</taxon>
        <taxon>Sporolactobacillaceae</taxon>
        <taxon>Sporolactobacillus</taxon>
    </lineage>
</organism>
<evidence type="ECO:0000313" key="3">
    <source>
        <dbReference type="Proteomes" id="UP000298347"/>
    </source>
</evidence>
<evidence type="ECO:0000313" key="2">
    <source>
        <dbReference type="EMBL" id="TGA96717.1"/>
    </source>
</evidence>
<proteinExistence type="predicted"/>
<dbReference type="AlphaFoldDB" id="A0A4Z0GIX9"/>
<gene>
    <name evidence="2" type="ORF">E4665_14370</name>
</gene>
<dbReference type="SMART" id="SM00530">
    <property type="entry name" value="HTH_XRE"/>
    <property type="match status" value="1"/>
</dbReference>
<dbReference type="SUPFAM" id="SSF47413">
    <property type="entry name" value="lambda repressor-like DNA-binding domains"/>
    <property type="match status" value="1"/>
</dbReference>
<dbReference type="GO" id="GO:0003677">
    <property type="term" value="F:DNA binding"/>
    <property type="evidence" value="ECO:0007669"/>
    <property type="project" value="InterPro"/>
</dbReference>
<dbReference type="Gene3D" id="1.10.260.40">
    <property type="entry name" value="lambda repressor-like DNA-binding domains"/>
    <property type="match status" value="1"/>
</dbReference>
<dbReference type="Pfam" id="PF13560">
    <property type="entry name" value="HTH_31"/>
    <property type="match status" value="1"/>
</dbReference>
<sequence length="79" mass="9074">MPATVADRRQIFRELRNKKSVSQFKAATDLNITEGQFRNIETGRSNPSVRLMFRMISYFGTPGEELFPDLVEEDSDKCS</sequence>